<dbReference type="AlphaFoldDB" id="A0A4R5W462"/>
<reference evidence="1 2" key="1">
    <citation type="submission" date="2019-03" db="EMBL/GenBank/DDBJ databases">
        <title>Sapientia aquatica gen. nov., sp. nov., isolated from a crater lake.</title>
        <authorList>
            <person name="Felfoldi T."/>
            <person name="Szabo A."/>
            <person name="Toth E."/>
            <person name="Schumann P."/>
            <person name="Keki Z."/>
            <person name="Marialigeti K."/>
            <person name="Mathe I."/>
        </authorList>
    </citation>
    <scope>NUCLEOTIDE SEQUENCE [LARGE SCALE GENOMIC DNA]</scope>
    <source>
        <strain evidence="1 2">SA-152</strain>
    </source>
</reference>
<evidence type="ECO:0000313" key="2">
    <source>
        <dbReference type="Proteomes" id="UP000294829"/>
    </source>
</evidence>
<accession>A0A4R5W462</accession>
<proteinExistence type="predicted"/>
<name>A0A4R5W462_9BURK</name>
<keyword evidence="2" id="KW-1185">Reference proteome</keyword>
<dbReference type="SUPFAM" id="SSF53335">
    <property type="entry name" value="S-adenosyl-L-methionine-dependent methyltransferases"/>
    <property type="match status" value="1"/>
</dbReference>
<dbReference type="InterPro" id="IPR027555">
    <property type="entry name" value="Mo5U34_MeTrfas-like"/>
</dbReference>
<dbReference type="OrthoDB" id="9773188at2"/>
<dbReference type="RefSeq" id="WP_133326888.1">
    <property type="nucleotide sequence ID" value="NZ_SMYL01000002.1"/>
</dbReference>
<comment type="caution">
    <text evidence="1">The sequence shown here is derived from an EMBL/GenBank/DDBJ whole genome shotgun (WGS) entry which is preliminary data.</text>
</comment>
<dbReference type="InterPro" id="IPR029063">
    <property type="entry name" value="SAM-dependent_MTases_sf"/>
</dbReference>
<dbReference type="EMBL" id="SMYL01000002">
    <property type="protein sequence ID" value="TDK67539.1"/>
    <property type="molecule type" value="Genomic_DNA"/>
</dbReference>
<evidence type="ECO:0000313" key="1">
    <source>
        <dbReference type="EMBL" id="TDK67539.1"/>
    </source>
</evidence>
<dbReference type="Proteomes" id="UP000294829">
    <property type="component" value="Unassembled WGS sequence"/>
</dbReference>
<dbReference type="Gene3D" id="3.40.50.150">
    <property type="entry name" value="Vaccinia Virus protein VP39"/>
    <property type="match status" value="1"/>
</dbReference>
<organism evidence="1 2">
    <name type="scientific">Sapientia aquatica</name>
    <dbReference type="NCBI Taxonomy" id="1549640"/>
    <lineage>
        <taxon>Bacteria</taxon>
        <taxon>Pseudomonadati</taxon>
        <taxon>Pseudomonadota</taxon>
        <taxon>Betaproteobacteria</taxon>
        <taxon>Burkholderiales</taxon>
        <taxon>Oxalobacteraceae</taxon>
        <taxon>Sapientia</taxon>
    </lineage>
</organism>
<dbReference type="CDD" id="cd02440">
    <property type="entry name" value="AdoMet_MTases"/>
    <property type="match status" value="1"/>
</dbReference>
<sequence>MASIEQLEKIANAWWYYSAELADGLVAHGQYPSTFPYLPRLLMRRADLTNADCLDLGCMEGMLQVLMHRGGAKRIVAADAVPHCTEKMATLQEVYDASWTFKEIGLMYDLSHKFAADESFDFVNLSGVLYHVFSPMHTIASVRPLVKQNGLFLVSTNVINEVSDTMQFNTAGRQEAESNTFWYPSISLLEYFLRYFNFAPIDCVFVPIESKCIPGYGNISIVCRAVGQAQALAANDNWGKDSIRHSWEYLSLSKQRYGSQTPDSTIGYAVPPALQDQVNRTGSFNLYQAVNELGCQVDGTTSNIQDTYLLRLNDQN</sequence>
<dbReference type="Pfam" id="PF08003">
    <property type="entry name" value="Methyltransf_9"/>
    <property type="match status" value="1"/>
</dbReference>
<protein>
    <submittedName>
        <fullName evidence="1">DUF1698 domain-containing protein</fullName>
    </submittedName>
</protein>
<gene>
    <name evidence="1" type="ORF">E2I14_07250</name>
</gene>